<evidence type="ECO:0000259" key="1">
    <source>
        <dbReference type="Pfam" id="PF06985"/>
    </source>
</evidence>
<feature type="domain" description="Heterokaryon incompatibility" evidence="1">
    <location>
        <begin position="64"/>
        <end position="236"/>
    </location>
</feature>
<keyword evidence="3" id="KW-1185">Reference proteome</keyword>
<dbReference type="EMBL" id="JASAOK010000049">
    <property type="protein sequence ID" value="KAK6208522.1"/>
    <property type="molecule type" value="Genomic_DNA"/>
</dbReference>
<dbReference type="InterPro" id="IPR052895">
    <property type="entry name" value="HetReg/Transcr_Mod"/>
</dbReference>
<protein>
    <submittedName>
        <fullName evidence="2">Heterokaryon incompatibility protein</fullName>
    </submittedName>
</protein>
<dbReference type="Pfam" id="PF06985">
    <property type="entry name" value="HET"/>
    <property type="match status" value="1"/>
</dbReference>
<gene>
    <name evidence="2" type="ORF">QIS74_12040</name>
</gene>
<dbReference type="AlphaFoldDB" id="A0AAV9SW93"/>
<accession>A0AAV9SW93</accession>
<evidence type="ECO:0000313" key="2">
    <source>
        <dbReference type="EMBL" id="KAK6208522.1"/>
    </source>
</evidence>
<dbReference type="Proteomes" id="UP001327957">
    <property type="component" value="Unassembled WGS sequence"/>
</dbReference>
<organism evidence="2 3">
    <name type="scientific">Colletotrichum tabaci</name>
    <dbReference type="NCBI Taxonomy" id="1209068"/>
    <lineage>
        <taxon>Eukaryota</taxon>
        <taxon>Fungi</taxon>
        <taxon>Dikarya</taxon>
        <taxon>Ascomycota</taxon>
        <taxon>Pezizomycotina</taxon>
        <taxon>Sordariomycetes</taxon>
        <taxon>Hypocreomycetidae</taxon>
        <taxon>Glomerellales</taxon>
        <taxon>Glomerellaceae</taxon>
        <taxon>Colletotrichum</taxon>
        <taxon>Colletotrichum destructivum species complex</taxon>
    </lineage>
</organism>
<name>A0AAV9SW93_9PEZI</name>
<reference evidence="2 3" key="1">
    <citation type="submission" date="2023-04" db="EMBL/GenBank/DDBJ databases">
        <title>Colletotrichum tabacum stain YC1 causing leaf anthracnose on Nicotiana tabacum(L.) cv.</title>
        <authorList>
            <person name="Ji Z."/>
            <person name="Wang M."/>
            <person name="Zhang J."/>
            <person name="Wang N."/>
            <person name="Zhou Z."/>
        </authorList>
    </citation>
    <scope>NUCLEOTIDE SEQUENCE [LARGE SCALE GENOMIC DNA]</scope>
    <source>
        <strain evidence="2 3">YC1</strain>
    </source>
</reference>
<dbReference type="PANTHER" id="PTHR24148">
    <property type="entry name" value="ANKYRIN REPEAT DOMAIN-CONTAINING PROTEIN 39 HOMOLOG-RELATED"/>
    <property type="match status" value="1"/>
</dbReference>
<proteinExistence type="predicted"/>
<dbReference type="PANTHER" id="PTHR24148:SF64">
    <property type="entry name" value="HETEROKARYON INCOMPATIBILITY DOMAIN-CONTAINING PROTEIN"/>
    <property type="match status" value="1"/>
</dbReference>
<evidence type="ECO:0000313" key="3">
    <source>
        <dbReference type="Proteomes" id="UP001327957"/>
    </source>
</evidence>
<dbReference type="Pfam" id="PF26639">
    <property type="entry name" value="Het-6_barrel"/>
    <property type="match status" value="1"/>
</dbReference>
<dbReference type="InterPro" id="IPR010730">
    <property type="entry name" value="HET"/>
</dbReference>
<sequence length="640" mass="70806">MKRCSAILDSAANISTSIGKVLYEESGILHDSNVQRSQAMLRGGGYVGTTVDEKLRHAFLFFPLSYVWGDPSQREYTHISGQEVSVTKSLFDALRHFRLPDQELLIWADALCINQDDLEERAEQVQLMREIYSRSTSVMVWLGLDTDGQAACAISLIESIHQACENHAMAKGVELLDMAHFTPATQKFEGLAGVSISDITTVAENTNRPKPELASWTALGWVLSRQWFTRVWCVQEIVLARSSKVYIGSCSLDWIKLGVAAAWLSEQSLATDYDVPDELEGLSWDTAYSMFDTNGLSESSLLDILVTFRDFDATDPRDKVYGLLGLMGEENLKGFRGVDYGKRVVDVYADVVRTSVEASGNLASLCYAKHGREYARNGFPSWVPRWDISENASNLLSSLLLTAWENGDRHGLPSLVAFEPTGDGTVALPGVRFDTIAWMTDILDVEHFKKEILPSEAAKHPFLEIWHRASSSKGYAMSVSADRPFAGIMEMALTLTAGFTDGYELVMDLETEGLSQFYADFLTYIGQLLNRAGSRSDTFDPLEIALCDGDATRFRVAASRACDQRRVFETAAGFYGLAPACAKEGDVVVLLYGGPIPFVLRQVDDGWVLLGDSFIGPLMPETADESVRKMFGDEEVFVLV</sequence>
<comment type="caution">
    <text evidence="2">The sequence shown here is derived from an EMBL/GenBank/DDBJ whole genome shotgun (WGS) entry which is preliminary data.</text>
</comment>